<dbReference type="Proteomes" id="UP000813463">
    <property type="component" value="Chromosome 3"/>
</dbReference>
<dbReference type="CDD" id="cd22157">
    <property type="entry name" value="F-box_AtFBW1-like"/>
    <property type="match status" value="1"/>
</dbReference>
<dbReference type="SMART" id="SM00256">
    <property type="entry name" value="FBOX"/>
    <property type="match status" value="1"/>
</dbReference>
<gene>
    <name evidence="3" type="primary">LOC130470619</name>
</gene>
<dbReference type="InterPro" id="IPR001810">
    <property type="entry name" value="F-box_dom"/>
</dbReference>
<dbReference type="SUPFAM" id="SSF81383">
    <property type="entry name" value="F-box domain"/>
    <property type="match status" value="1"/>
</dbReference>
<proteinExistence type="predicted"/>
<dbReference type="InterPro" id="IPR036047">
    <property type="entry name" value="F-box-like_dom_sf"/>
</dbReference>
<dbReference type="InterPro" id="IPR017451">
    <property type="entry name" value="F-box-assoc_interact_dom"/>
</dbReference>
<feature type="domain" description="F-box" evidence="1">
    <location>
        <begin position="11"/>
        <end position="51"/>
    </location>
</feature>
<evidence type="ECO:0000259" key="1">
    <source>
        <dbReference type="SMART" id="SM00256"/>
    </source>
</evidence>
<reference evidence="2" key="1">
    <citation type="journal article" date="2021" name="Nat. Commun.">
        <title>Genomic analyses provide insights into spinach domestication and the genetic basis of agronomic traits.</title>
        <authorList>
            <person name="Cai X."/>
            <person name="Sun X."/>
            <person name="Xu C."/>
            <person name="Sun H."/>
            <person name="Wang X."/>
            <person name="Ge C."/>
            <person name="Zhang Z."/>
            <person name="Wang Q."/>
            <person name="Fei Z."/>
            <person name="Jiao C."/>
            <person name="Wang Q."/>
        </authorList>
    </citation>
    <scope>NUCLEOTIDE SEQUENCE [LARGE SCALE GENOMIC DNA]</scope>
    <source>
        <strain evidence="2">cv. Varoflay</strain>
    </source>
</reference>
<evidence type="ECO:0000313" key="2">
    <source>
        <dbReference type="Proteomes" id="UP000813463"/>
    </source>
</evidence>
<accession>A0ABM3RNA9</accession>
<dbReference type="Pfam" id="PF07734">
    <property type="entry name" value="FBA_1"/>
    <property type="match status" value="1"/>
</dbReference>
<evidence type="ECO:0000313" key="3">
    <source>
        <dbReference type="RefSeq" id="XP_056697107.1"/>
    </source>
</evidence>
<organism evidence="2 3">
    <name type="scientific">Spinacia oleracea</name>
    <name type="common">Spinach</name>
    <dbReference type="NCBI Taxonomy" id="3562"/>
    <lineage>
        <taxon>Eukaryota</taxon>
        <taxon>Viridiplantae</taxon>
        <taxon>Streptophyta</taxon>
        <taxon>Embryophyta</taxon>
        <taxon>Tracheophyta</taxon>
        <taxon>Spermatophyta</taxon>
        <taxon>Magnoliopsida</taxon>
        <taxon>eudicotyledons</taxon>
        <taxon>Gunneridae</taxon>
        <taxon>Pentapetalae</taxon>
        <taxon>Caryophyllales</taxon>
        <taxon>Chenopodiaceae</taxon>
        <taxon>Chenopodioideae</taxon>
        <taxon>Anserineae</taxon>
        <taxon>Spinacia</taxon>
    </lineage>
</organism>
<name>A0ABM3RNA9_SPIOL</name>
<reference evidence="3" key="2">
    <citation type="submission" date="2025-08" db="UniProtKB">
        <authorList>
            <consortium name="RefSeq"/>
        </authorList>
    </citation>
    <scope>IDENTIFICATION</scope>
    <source>
        <tissue evidence="3">Leaf</tissue>
    </source>
</reference>
<keyword evidence="2" id="KW-1185">Reference proteome</keyword>
<sequence>MEIRENNNPNIPDDVLIINILPRLPPKSLIRFKTVCKQWRSIISTPNFIESNLRLSKANDINNGVLVRSKSKSLSRERVLTYISYDDFSTTDFHLDMSKIGISYPGFCPDYYVLGSCNGLQCCWLNVGRICVWNPITNECRQIPKLLAEYPWRCVFGFGYVPSLDDYKLVMLELSDVIHVHSYTLRSCDTKWKQHNVDYVDIDDRFSLGSTRLVYNYLCSGIILPNAKSHWLVTYNEDELIILGFDMETDTFKTVNPPEELIRVRKQMIRSAHGIFHTCLSSIKDNLCIAMTASVYGDVSGTLEVWKLLETSSWNKFLKFDGVESPENLCIFFTSYEFRKSVKLLTYSNMDVWSLYLKSKSKSKSRSKSDHQITQHEYFEVEPSLFSDYGASAVLYVESLVSPFMTMKS</sequence>
<dbReference type="GeneID" id="130470619"/>
<dbReference type="Pfam" id="PF00646">
    <property type="entry name" value="F-box"/>
    <property type="match status" value="1"/>
</dbReference>
<dbReference type="RefSeq" id="XP_056697107.1">
    <property type="nucleotide sequence ID" value="XM_056841129.1"/>
</dbReference>
<dbReference type="PANTHER" id="PTHR31672:SF13">
    <property type="entry name" value="F-BOX PROTEIN CPR30-LIKE"/>
    <property type="match status" value="1"/>
</dbReference>
<dbReference type="PANTHER" id="PTHR31672">
    <property type="entry name" value="BNACNNG10540D PROTEIN"/>
    <property type="match status" value="1"/>
</dbReference>
<dbReference type="Gene3D" id="1.20.1280.50">
    <property type="match status" value="1"/>
</dbReference>
<protein>
    <submittedName>
        <fullName evidence="3">F-box/kelch-repeat protein At3g23880-like</fullName>
    </submittedName>
</protein>
<dbReference type="NCBIfam" id="TIGR01640">
    <property type="entry name" value="F_box_assoc_1"/>
    <property type="match status" value="1"/>
</dbReference>
<dbReference type="InterPro" id="IPR050796">
    <property type="entry name" value="SCF_F-box_component"/>
</dbReference>
<dbReference type="InterPro" id="IPR006527">
    <property type="entry name" value="F-box-assoc_dom_typ1"/>
</dbReference>